<dbReference type="Gene3D" id="3.30.70.260">
    <property type="match status" value="1"/>
</dbReference>
<feature type="domain" description="ACT" evidence="9">
    <location>
        <begin position="443"/>
        <end position="520"/>
    </location>
</feature>
<proteinExistence type="inferred from homology"/>
<dbReference type="NCBIfam" id="NF003948">
    <property type="entry name" value="PRK05450.1-1"/>
    <property type="match status" value="1"/>
</dbReference>
<evidence type="ECO:0000313" key="10">
    <source>
        <dbReference type="EMBL" id="MBB3996489.1"/>
    </source>
</evidence>
<dbReference type="NCBIfam" id="NF003952">
    <property type="entry name" value="PRK05450.1-5"/>
    <property type="match status" value="1"/>
</dbReference>
<keyword evidence="7" id="KW-0448">Lipopolysaccharide biosynthesis</keyword>
<dbReference type="Proteomes" id="UP000542776">
    <property type="component" value="Unassembled WGS sequence"/>
</dbReference>
<dbReference type="CDD" id="cd04905">
    <property type="entry name" value="ACT_CM-PDT"/>
    <property type="match status" value="1"/>
</dbReference>
<keyword evidence="7 10" id="KW-0808">Transferase</keyword>
<accession>A0A7W6E909</accession>
<dbReference type="InterPro" id="IPR003329">
    <property type="entry name" value="Cytidylyl_trans"/>
</dbReference>
<comment type="catalytic activity">
    <reaction evidence="7">
        <text>3-deoxy-alpha-D-manno-oct-2-ulosonate + CTP = CMP-3-deoxy-beta-D-manno-octulosonate + diphosphate</text>
        <dbReference type="Rhea" id="RHEA:23448"/>
        <dbReference type="ChEBI" id="CHEBI:33019"/>
        <dbReference type="ChEBI" id="CHEBI:37563"/>
        <dbReference type="ChEBI" id="CHEBI:85986"/>
        <dbReference type="ChEBI" id="CHEBI:85987"/>
        <dbReference type="EC" id="2.7.7.38"/>
    </reaction>
</comment>
<dbReference type="GO" id="GO:0009094">
    <property type="term" value="P:L-phenylalanine biosynthetic process"/>
    <property type="evidence" value="ECO:0007669"/>
    <property type="project" value="UniProtKB-UniPathway"/>
</dbReference>
<dbReference type="NCBIfam" id="TIGR00466">
    <property type="entry name" value="kdsB"/>
    <property type="match status" value="1"/>
</dbReference>
<keyword evidence="7" id="KW-0963">Cytoplasm</keyword>
<gene>
    <name evidence="7" type="primary">kdsB</name>
    <name evidence="10" type="ORF">GGR04_000310</name>
</gene>
<dbReference type="InterPro" id="IPR045865">
    <property type="entry name" value="ACT-like_dom_sf"/>
</dbReference>
<dbReference type="GO" id="GO:0005737">
    <property type="term" value="C:cytoplasm"/>
    <property type="evidence" value="ECO:0007669"/>
    <property type="project" value="UniProtKB-SubCell"/>
</dbReference>
<dbReference type="GO" id="GO:0009103">
    <property type="term" value="P:lipopolysaccharide biosynthetic process"/>
    <property type="evidence" value="ECO:0007669"/>
    <property type="project" value="UniProtKB-UniRule"/>
</dbReference>
<dbReference type="GO" id="GO:0033468">
    <property type="term" value="P:CMP-keto-3-deoxy-D-manno-octulosonic acid biosynthetic process"/>
    <property type="evidence" value="ECO:0007669"/>
    <property type="project" value="UniProtKB-UniRule"/>
</dbReference>
<evidence type="ECO:0000313" key="11">
    <source>
        <dbReference type="Proteomes" id="UP000542776"/>
    </source>
</evidence>
<dbReference type="EMBL" id="JACIEK010000001">
    <property type="protein sequence ID" value="MBB3996489.1"/>
    <property type="molecule type" value="Genomic_DNA"/>
</dbReference>
<comment type="catalytic activity">
    <reaction evidence="6">
        <text>prephenate + H(+) = 3-phenylpyruvate + CO2 + H2O</text>
        <dbReference type="Rhea" id="RHEA:21648"/>
        <dbReference type="ChEBI" id="CHEBI:15377"/>
        <dbReference type="ChEBI" id="CHEBI:15378"/>
        <dbReference type="ChEBI" id="CHEBI:16526"/>
        <dbReference type="ChEBI" id="CHEBI:18005"/>
        <dbReference type="ChEBI" id="CHEBI:29934"/>
        <dbReference type="EC" id="4.2.1.51"/>
    </reaction>
</comment>
<dbReference type="CDD" id="cd13631">
    <property type="entry name" value="PBP2_Ct-PDT_like"/>
    <property type="match status" value="1"/>
</dbReference>
<protein>
    <recommendedName>
        <fullName evidence="7">3-deoxy-manno-octulosonate cytidylyltransferase</fullName>
        <ecNumber evidence="7">2.7.7.38</ecNumber>
    </recommendedName>
    <alternativeName>
        <fullName evidence="7">CMP-2-keto-3-deoxyoctulosonic acid synthase</fullName>
        <shortName evidence="7">CKS</shortName>
        <shortName evidence="7">CMP-KDO synthase</shortName>
    </alternativeName>
</protein>
<comment type="similarity">
    <text evidence="7">Belongs to the KdsB family.</text>
</comment>
<name>A0A7W6E909_9HYPH</name>
<keyword evidence="2" id="KW-0028">Amino-acid biosynthesis</keyword>
<dbReference type="GO" id="GO:0004664">
    <property type="term" value="F:prephenate dehydratase activity"/>
    <property type="evidence" value="ECO:0007669"/>
    <property type="project" value="UniProtKB-EC"/>
</dbReference>
<dbReference type="InterPro" id="IPR001086">
    <property type="entry name" value="Preph_deHydtase"/>
</dbReference>
<keyword evidence="11" id="KW-1185">Reference proteome</keyword>
<dbReference type="PANTHER" id="PTHR21022:SF19">
    <property type="entry name" value="PREPHENATE DEHYDRATASE-RELATED"/>
    <property type="match status" value="1"/>
</dbReference>
<evidence type="ECO:0000256" key="5">
    <source>
        <dbReference type="ARBA" id="ARBA00023239"/>
    </source>
</evidence>
<keyword evidence="3" id="KW-0057">Aromatic amino acid biosynthesis</keyword>
<dbReference type="InterPro" id="IPR004528">
    <property type="entry name" value="KdsB"/>
</dbReference>
<dbReference type="SUPFAM" id="SSF53448">
    <property type="entry name" value="Nucleotide-diphospho-sugar transferases"/>
    <property type="match status" value="1"/>
</dbReference>
<evidence type="ECO:0000259" key="9">
    <source>
        <dbReference type="PROSITE" id="PS51671"/>
    </source>
</evidence>
<dbReference type="NCBIfam" id="NF008866">
    <property type="entry name" value="PRK11899.1"/>
    <property type="match status" value="1"/>
</dbReference>
<keyword evidence="4" id="KW-0584">Phenylalanine biosynthesis</keyword>
<dbReference type="HAMAP" id="MF_00057">
    <property type="entry name" value="KdsB"/>
    <property type="match status" value="1"/>
</dbReference>
<dbReference type="CDD" id="cd02517">
    <property type="entry name" value="CMP-KDO-Synthetase"/>
    <property type="match status" value="1"/>
</dbReference>
<dbReference type="InterPro" id="IPR029044">
    <property type="entry name" value="Nucleotide-diphossugar_trans"/>
</dbReference>
<comment type="pathway">
    <text evidence="1">Amino-acid biosynthesis; L-phenylalanine biosynthesis; phenylpyruvate from prephenate: step 1/1.</text>
</comment>
<evidence type="ECO:0000256" key="3">
    <source>
        <dbReference type="ARBA" id="ARBA00023141"/>
    </source>
</evidence>
<dbReference type="AlphaFoldDB" id="A0A7W6E909"/>
<dbReference type="UniPathway" id="UPA00358">
    <property type="reaction ID" value="UER00476"/>
</dbReference>
<dbReference type="Pfam" id="PF00800">
    <property type="entry name" value="PDT"/>
    <property type="match status" value="1"/>
</dbReference>
<reference evidence="10 11" key="1">
    <citation type="submission" date="2020-08" db="EMBL/GenBank/DDBJ databases">
        <title>Genomic Encyclopedia of Type Strains, Phase IV (KMG-IV): sequencing the most valuable type-strain genomes for metagenomic binning, comparative biology and taxonomic classification.</title>
        <authorList>
            <person name="Goeker M."/>
        </authorList>
    </citation>
    <scope>NUCLEOTIDE SEQUENCE [LARGE SCALE GENOMIC DNA]</scope>
    <source>
        <strain evidence="10 11">DSM 102238</strain>
    </source>
</reference>
<dbReference type="EC" id="2.7.7.38" evidence="7"/>
<dbReference type="PANTHER" id="PTHR21022">
    <property type="entry name" value="PREPHENATE DEHYDRATASE P PROTEIN"/>
    <property type="match status" value="1"/>
</dbReference>
<comment type="pathway">
    <text evidence="7">Nucleotide-sugar biosynthesis; CMP-3-deoxy-D-manno-octulosonate biosynthesis; CMP-3-deoxy-D-manno-octulosonate from 3-deoxy-D-manno-octulosonate and CTP: step 1/1.</text>
</comment>
<dbReference type="InterPro" id="IPR018528">
    <property type="entry name" value="Preph_deHydtase_CS"/>
</dbReference>
<sequence>MSTLVLIPARLASTRLPRKPLADIHGAPMIVRVAERARAAMIGRVVVATDAQEILDAVVAAGFEAVMTAGTHESGSDRIFEALRAVDPDGEVTVIVNLQGDLPTIEPETVRAVLRPLEDPAVDIATVAVKISNEADRTDPNVVKLVGTPAGEGRLQALYFTRAGAPSGEGPLYHHVGIYAYRRSALERFVALPPSPLERRERLEQLRALEDGMRIDAALVEAVPLGVDTAYQLQEARDLLAPARATGRIAFQGEAGANSDTACRRMYPDLEPLPCATFEDAFAAMTRGEADLAMIPIENTIAGRVADIHHLLPVSGLKIVGEFFLPIRFQLMAKPGTALADIREVHSHIHALGQCREILRRHGWKPVISGDTAGAARIVSEMPERAVAALAPRLAAELYGLEILAENVEDFEHNTTRFVVLARRGREERALWAPNEGGRVVTTFIFEVRNLPAALYKALGGFATNGINMTKLESYQLEGKFVATQFYADIEGHPDDVGVAHALEELRFFSKRVSILGVYPASQDRPEPVPPVLGE</sequence>
<comment type="subcellular location">
    <subcellularLocation>
        <location evidence="7">Cytoplasm</location>
    </subcellularLocation>
</comment>
<dbReference type="SUPFAM" id="SSF55021">
    <property type="entry name" value="ACT-like"/>
    <property type="match status" value="1"/>
</dbReference>
<dbReference type="PROSITE" id="PS00857">
    <property type="entry name" value="PREPHENATE_DEHYDR_1"/>
    <property type="match status" value="1"/>
</dbReference>
<dbReference type="Gene3D" id="3.90.550.10">
    <property type="entry name" value="Spore Coat Polysaccharide Biosynthesis Protein SpsA, Chain A"/>
    <property type="match status" value="1"/>
</dbReference>
<dbReference type="Pfam" id="PF02348">
    <property type="entry name" value="CTP_transf_3"/>
    <property type="match status" value="1"/>
</dbReference>
<dbReference type="UniPathway" id="UPA00121">
    <property type="reaction ID" value="UER00345"/>
</dbReference>
<evidence type="ECO:0000256" key="1">
    <source>
        <dbReference type="ARBA" id="ARBA00004741"/>
    </source>
</evidence>
<evidence type="ECO:0000256" key="7">
    <source>
        <dbReference type="HAMAP-Rule" id="MF_00057"/>
    </source>
</evidence>
<dbReference type="PROSITE" id="PS51171">
    <property type="entry name" value="PREPHENATE_DEHYDR_3"/>
    <property type="match status" value="1"/>
</dbReference>
<evidence type="ECO:0000256" key="4">
    <source>
        <dbReference type="ARBA" id="ARBA00023222"/>
    </source>
</evidence>
<dbReference type="InterPro" id="IPR002912">
    <property type="entry name" value="ACT_dom"/>
</dbReference>
<dbReference type="Gene3D" id="3.40.190.10">
    <property type="entry name" value="Periplasmic binding protein-like II"/>
    <property type="match status" value="2"/>
</dbReference>
<evidence type="ECO:0000259" key="8">
    <source>
        <dbReference type="PROSITE" id="PS51171"/>
    </source>
</evidence>
<feature type="domain" description="Prephenate dehydratase" evidence="8">
    <location>
        <begin position="248"/>
        <end position="423"/>
    </location>
</feature>
<comment type="caution">
    <text evidence="10">The sequence shown here is derived from an EMBL/GenBank/DDBJ whole genome shotgun (WGS) entry which is preliminary data.</text>
</comment>
<evidence type="ECO:0000256" key="2">
    <source>
        <dbReference type="ARBA" id="ARBA00022605"/>
    </source>
</evidence>
<evidence type="ECO:0000256" key="6">
    <source>
        <dbReference type="ARBA" id="ARBA00047848"/>
    </source>
</evidence>
<dbReference type="GO" id="GO:0008690">
    <property type="term" value="F:3-deoxy-manno-octulosonate cytidylyltransferase activity"/>
    <property type="evidence" value="ECO:0007669"/>
    <property type="project" value="UniProtKB-UniRule"/>
</dbReference>
<dbReference type="SUPFAM" id="SSF53850">
    <property type="entry name" value="Periplasmic binding protein-like II"/>
    <property type="match status" value="1"/>
</dbReference>
<keyword evidence="7 10" id="KW-0548">Nucleotidyltransferase</keyword>
<keyword evidence="5" id="KW-0456">Lyase</keyword>
<dbReference type="PROSITE" id="PS51671">
    <property type="entry name" value="ACT"/>
    <property type="match status" value="1"/>
</dbReference>
<organism evidence="10 11">
    <name type="scientific">Aureimonas pseudogalii</name>
    <dbReference type="NCBI Taxonomy" id="1744844"/>
    <lineage>
        <taxon>Bacteria</taxon>
        <taxon>Pseudomonadati</taxon>
        <taxon>Pseudomonadota</taxon>
        <taxon>Alphaproteobacteria</taxon>
        <taxon>Hyphomicrobiales</taxon>
        <taxon>Aurantimonadaceae</taxon>
        <taxon>Aureimonas</taxon>
    </lineage>
</organism>
<comment type="function">
    <text evidence="7">Activates KDO (a required 8-carbon sugar) for incorporation into bacterial lipopolysaccharide in Gram-negative bacteria.</text>
</comment>